<sequence>MSWKKIVLSSVLTAVVVGVVVGVVVWAVMREEEVAPPELRKLDWWEHTVIYQIYPRSFKDYDGNGIGDLKGITQNLEHLVDAGVGALWMSPIFQSPMIDFGYDISDFYAIHDEYGTMEDFVELVKKAKELGLKVILDYVPNHASTYSDYFINSENRKQGYEDYFVWADYKVDPQNASARLVPSNWISQFGGSVWEWSEKRQQFYLHQFAIEQADFNFRNQAVKDEMVKIMLYWIEKGADGFRVDAIPHLFETAPDENGNYPDEPLSGNMFLRPDQAGYTTQIHVRDLIELYDVVYDWRTAVDEWAKQNGSETKVLLAEAYANISMTMLYYGDEKGRVGAHFPFNFDFITALSAKSSARDFAYVIRHWLTYMPQGRVANWVFGNHDQSRMPSRFRDDMVDGLNSLNMLLPGVAITYQGEEIGMRDGFVSWEDTKDVAALNQGNASNYLEFSRDPCRTPYHWNNSTSAGFSTNVTTWLPVAEDYKEINLQAQKDVSVSHFKIYQSLTKLRKEVALSHGEYDVQALTQNTLLLVRYLRTYDTYGLVFNVGTVADTINLSGITLLSEPLTVYTASVQSSRSPGNELPMENLTLQPGEVIVFKAPPT</sequence>
<dbReference type="Proteomes" id="UP001231649">
    <property type="component" value="Chromosome 10"/>
</dbReference>
<evidence type="ECO:0000313" key="1">
    <source>
        <dbReference type="EMBL" id="KAJ8729755.1"/>
    </source>
</evidence>
<accession>A0ACC2R025</accession>
<evidence type="ECO:0000313" key="2">
    <source>
        <dbReference type="Proteomes" id="UP001231649"/>
    </source>
</evidence>
<name>A0ACC2R025_9NEOP</name>
<protein>
    <submittedName>
        <fullName evidence="1">Uncharacterized protein</fullName>
    </submittedName>
</protein>
<comment type="caution">
    <text evidence="1">The sequence shown here is derived from an EMBL/GenBank/DDBJ whole genome shotgun (WGS) entry which is preliminary data.</text>
</comment>
<reference evidence="1" key="1">
    <citation type="submission" date="2023-03" db="EMBL/GenBank/DDBJ databases">
        <title>Chromosome-level genomes of two armyworms, Mythimna separata and Mythimna loreyi, provide insights into the biosynthesis and reception of sex pheromones.</title>
        <authorList>
            <person name="Zhao H."/>
        </authorList>
    </citation>
    <scope>NUCLEOTIDE SEQUENCE</scope>
    <source>
        <strain evidence="1">BeijingLab</strain>
    </source>
</reference>
<proteinExistence type="predicted"/>
<gene>
    <name evidence="1" type="ORF">PYW08_001336</name>
</gene>
<dbReference type="EMBL" id="CM056786">
    <property type="protein sequence ID" value="KAJ8729755.1"/>
    <property type="molecule type" value="Genomic_DNA"/>
</dbReference>
<keyword evidence="2" id="KW-1185">Reference proteome</keyword>
<organism evidence="1 2">
    <name type="scientific">Mythimna loreyi</name>
    <dbReference type="NCBI Taxonomy" id="667449"/>
    <lineage>
        <taxon>Eukaryota</taxon>
        <taxon>Metazoa</taxon>
        <taxon>Ecdysozoa</taxon>
        <taxon>Arthropoda</taxon>
        <taxon>Hexapoda</taxon>
        <taxon>Insecta</taxon>
        <taxon>Pterygota</taxon>
        <taxon>Neoptera</taxon>
        <taxon>Endopterygota</taxon>
        <taxon>Lepidoptera</taxon>
        <taxon>Glossata</taxon>
        <taxon>Ditrysia</taxon>
        <taxon>Noctuoidea</taxon>
        <taxon>Noctuidae</taxon>
        <taxon>Noctuinae</taxon>
        <taxon>Hadenini</taxon>
        <taxon>Mythimna</taxon>
    </lineage>
</organism>